<dbReference type="SMART" id="SM00900">
    <property type="entry name" value="FMN_bind"/>
    <property type="match status" value="1"/>
</dbReference>
<dbReference type="Pfam" id="PF04205">
    <property type="entry name" value="FMN_bind"/>
    <property type="match status" value="1"/>
</dbReference>
<feature type="non-terminal residue" evidence="7">
    <location>
        <position position="1"/>
    </location>
</feature>
<accession>A0A0F9AK34</accession>
<keyword evidence="5" id="KW-0249">Electron transport</keyword>
<dbReference type="PANTHER" id="PTHR36118">
    <property type="entry name" value="ION-TRANSLOCATING OXIDOREDUCTASE COMPLEX SUBUNIT G"/>
    <property type="match status" value="1"/>
</dbReference>
<dbReference type="GO" id="GO:0022900">
    <property type="term" value="P:electron transport chain"/>
    <property type="evidence" value="ECO:0007669"/>
    <property type="project" value="InterPro"/>
</dbReference>
<dbReference type="PANTHER" id="PTHR36118:SF1">
    <property type="entry name" value="ION-TRANSLOCATING OXIDOREDUCTASE COMPLEX SUBUNIT G"/>
    <property type="match status" value="1"/>
</dbReference>
<dbReference type="AlphaFoldDB" id="A0A0F9AK34"/>
<comment type="caution">
    <text evidence="7">The sequence shown here is derived from an EMBL/GenBank/DDBJ whole genome shotgun (WGS) entry which is preliminary data.</text>
</comment>
<evidence type="ECO:0000256" key="5">
    <source>
        <dbReference type="ARBA" id="ARBA00022982"/>
    </source>
</evidence>
<reference evidence="7" key="1">
    <citation type="journal article" date="2015" name="Nature">
        <title>Complex archaea that bridge the gap between prokaryotes and eukaryotes.</title>
        <authorList>
            <person name="Spang A."/>
            <person name="Saw J.H."/>
            <person name="Jorgensen S.L."/>
            <person name="Zaremba-Niedzwiedzka K."/>
            <person name="Martijn J."/>
            <person name="Lind A.E."/>
            <person name="van Eijk R."/>
            <person name="Schleper C."/>
            <person name="Guy L."/>
            <person name="Ettema T.J."/>
        </authorList>
    </citation>
    <scope>NUCLEOTIDE SEQUENCE</scope>
</reference>
<keyword evidence="2" id="KW-0597">Phosphoprotein</keyword>
<keyword evidence="4" id="KW-0288">FMN</keyword>
<dbReference type="GO" id="GO:0010181">
    <property type="term" value="F:FMN binding"/>
    <property type="evidence" value="ECO:0007669"/>
    <property type="project" value="InterPro"/>
</dbReference>
<sequence>PLSVSIVDVIVNGSKLKAIMKTFKKAGATSMEEYSEFTPIKLGDWEPWHKHAEFYKVEDDDGLVAHIVETYGKGYSSYINILVSVDREGRIMKMEVLAHGETPGLGDEILLDYFKDQFVGKGRDQMLVIKGETSENIQAITGATISTRAVTNGVKDALELLEKYISGEFVPLADDAKPEGGGH</sequence>
<dbReference type="InterPro" id="IPR007329">
    <property type="entry name" value="FMN-bd"/>
</dbReference>
<dbReference type="GO" id="GO:0005886">
    <property type="term" value="C:plasma membrane"/>
    <property type="evidence" value="ECO:0007669"/>
    <property type="project" value="InterPro"/>
</dbReference>
<dbReference type="GO" id="GO:0009055">
    <property type="term" value="F:electron transfer activity"/>
    <property type="evidence" value="ECO:0007669"/>
    <property type="project" value="InterPro"/>
</dbReference>
<proteinExistence type="predicted"/>
<organism evidence="7">
    <name type="scientific">marine sediment metagenome</name>
    <dbReference type="NCBI Taxonomy" id="412755"/>
    <lineage>
        <taxon>unclassified sequences</taxon>
        <taxon>metagenomes</taxon>
        <taxon>ecological metagenomes</taxon>
    </lineage>
</organism>
<name>A0A0F9AK34_9ZZZZ</name>
<dbReference type="InterPro" id="IPR010209">
    <property type="entry name" value="Ion_transpt_RnfG/RsxG"/>
</dbReference>
<evidence type="ECO:0000256" key="1">
    <source>
        <dbReference type="ARBA" id="ARBA00022448"/>
    </source>
</evidence>
<keyword evidence="3" id="KW-0285">Flavoprotein</keyword>
<dbReference type="EMBL" id="LAZR01042261">
    <property type="protein sequence ID" value="KKL09954.1"/>
    <property type="molecule type" value="Genomic_DNA"/>
</dbReference>
<evidence type="ECO:0000259" key="6">
    <source>
        <dbReference type="SMART" id="SM00900"/>
    </source>
</evidence>
<evidence type="ECO:0000256" key="2">
    <source>
        <dbReference type="ARBA" id="ARBA00022553"/>
    </source>
</evidence>
<keyword evidence="1" id="KW-0813">Transport</keyword>
<gene>
    <name evidence="7" type="ORF">LCGC14_2560720</name>
</gene>
<evidence type="ECO:0000313" key="7">
    <source>
        <dbReference type="EMBL" id="KKL09954.1"/>
    </source>
</evidence>
<protein>
    <recommendedName>
        <fullName evidence="6">FMN-binding domain-containing protein</fullName>
    </recommendedName>
</protein>
<evidence type="ECO:0000256" key="3">
    <source>
        <dbReference type="ARBA" id="ARBA00022630"/>
    </source>
</evidence>
<evidence type="ECO:0000256" key="4">
    <source>
        <dbReference type="ARBA" id="ARBA00022643"/>
    </source>
</evidence>
<feature type="domain" description="FMN-binding" evidence="6">
    <location>
        <begin position="74"/>
        <end position="161"/>
    </location>
</feature>